<dbReference type="OrthoDB" id="9803467at2"/>
<reference evidence="3 4" key="1">
    <citation type="journal article" date="2015" name="Genome Announc.">
        <title>Expanding the biotechnology potential of lactobacilli through comparative genomics of 213 strains and associated genera.</title>
        <authorList>
            <person name="Sun Z."/>
            <person name="Harris H.M."/>
            <person name="McCann A."/>
            <person name="Guo C."/>
            <person name="Argimon S."/>
            <person name="Zhang W."/>
            <person name="Yang X."/>
            <person name="Jeffery I.B."/>
            <person name="Cooney J.C."/>
            <person name="Kagawa T.F."/>
            <person name="Liu W."/>
            <person name="Song Y."/>
            <person name="Salvetti E."/>
            <person name="Wrobel A."/>
            <person name="Rasinkangas P."/>
            <person name="Parkhill J."/>
            <person name="Rea M.C."/>
            <person name="O'Sullivan O."/>
            <person name="Ritari J."/>
            <person name="Douillard F.P."/>
            <person name="Paul Ross R."/>
            <person name="Yang R."/>
            <person name="Briner A.E."/>
            <person name="Felis G.E."/>
            <person name="de Vos W.M."/>
            <person name="Barrangou R."/>
            <person name="Klaenhammer T.R."/>
            <person name="Caufield P.W."/>
            <person name="Cui Y."/>
            <person name="Zhang H."/>
            <person name="O'Toole P.W."/>
        </authorList>
    </citation>
    <scope>NUCLEOTIDE SEQUENCE [LARGE SCALE GENOMIC DNA]</scope>
    <source>
        <strain evidence="3 4">DSM 13145</strain>
    </source>
</reference>
<dbReference type="Pfam" id="PF00144">
    <property type="entry name" value="Beta-lactamase"/>
    <property type="match status" value="1"/>
</dbReference>
<sequence length="341" mass="38359">MNQYPKTQQLLVNLVHQHIVPGISYCLFDGEQTIRKVMGEAAWLPEEEPLRSGMQYDLASLTKVVGTVPVIQQLMQRRLVSLDDPVTRFLPEFTDSRPTVRNLLTHTSGLHGYIPHRNQLGPQELKRAFITTQRVDDSFNRQIRYADVNFLLLGWIIEQVTGESVAHAIRELVTQPLGMADTSYHPSAVNAVPTEKQAVRGVIRGQSHDPKGYILGDDCGCAGLFSTLADLETFGRSLIERQMNGQLSASLIDMLFTDQTLIPGHHSRSLGWKLLHSPVDGHILISHTGFTGTWIILDRQQDTGMVVLTNRVHPSAKNQAFLDARDHIFATYLRENQQKRL</sequence>
<dbReference type="SUPFAM" id="SSF56601">
    <property type="entry name" value="beta-lactamase/transpeptidase-like"/>
    <property type="match status" value="1"/>
</dbReference>
<dbReference type="PANTHER" id="PTHR43283">
    <property type="entry name" value="BETA-LACTAMASE-RELATED"/>
    <property type="match status" value="1"/>
</dbReference>
<dbReference type="Proteomes" id="UP000051445">
    <property type="component" value="Unassembled WGS sequence"/>
</dbReference>
<dbReference type="EMBL" id="AZER01000004">
    <property type="protein sequence ID" value="KRL28659.1"/>
    <property type="molecule type" value="Genomic_DNA"/>
</dbReference>
<evidence type="ECO:0000313" key="3">
    <source>
        <dbReference type="EMBL" id="KRL28659.1"/>
    </source>
</evidence>
<evidence type="ECO:0000313" key="4">
    <source>
        <dbReference type="Proteomes" id="UP000051445"/>
    </source>
</evidence>
<feature type="domain" description="Beta-lactamase-related" evidence="2">
    <location>
        <begin position="8"/>
        <end position="318"/>
    </location>
</feature>
<accession>A0A0R1PHU3</accession>
<dbReference type="RefSeq" id="WP_057748165.1">
    <property type="nucleotide sequence ID" value="NZ_AZER01000004.1"/>
</dbReference>
<evidence type="ECO:0000256" key="1">
    <source>
        <dbReference type="ARBA" id="ARBA00022801"/>
    </source>
</evidence>
<dbReference type="InterPro" id="IPR001466">
    <property type="entry name" value="Beta-lactam-related"/>
</dbReference>
<dbReference type="InterPro" id="IPR050789">
    <property type="entry name" value="Diverse_Enzym_Activities"/>
</dbReference>
<dbReference type="InterPro" id="IPR012338">
    <property type="entry name" value="Beta-lactam/transpept-like"/>
</dbReference>
<dbReference type="GO" id="GO:0016787">
    <property type="term" value="F:hydrolase activity"/>
    <property type="evidence" value="ECO:0007669"/>
    <property type="project" value="UniProtKB-KW"/>
</dbReference>
<evidence type="ECO:0000259" key="2">
    <source>
        <dbReference type="Pfam" id="PF00144"/>
    </source>
</evidence>
<proteinExistence type="predicted"/>
<dbReference type="PATRIC" id="fig|1423746.3.peg.1688"/>
<protein>
    <submittedName>
        <fullName evidence="3">Beta-lactamase</fullName>
    </submittedName>
</protein>
<keyword evidence="4" id="KW-1185">Reference proteome</keyword>
<comment type="caution">
    <text evidence="3">The sequence shown here is derived from an EMBL/GenBank/DDBJ whole genome shotgun (WGS) entry which is preliminary data.</text>
</comment>
<dbReference type="Gene3D" id="3.40.710.10">
    <property type="entry name" value="DD-peptidase/beta-lactamase superfamily"/>
    <property type="match status" value="1"/>
</dbReference>
<dbReference type="AlphaFoldDB" id="A0A0R1PHU3"/>
<name>A0A0R1PHU3_9LACO</name>
<organism evidence="3 4">
    <name type="scientific">Limosilactobacillus frumenti DSM 13145</name>
    <dbReference type="NCBI Taxonomy" id="1423746"/>
    <lineage>
        <taxon>Bacteria</taxon>
        <taxon>Bacillati</taxon>
        <taxon>Bacillota</taxon>
        <taxon>Bacilli</taxon>
        <taxon>Lactobacillales</taxon>
        <taxon>Lactobacillaceae</taxon>
        <taxon>Limosilactobacillus</taxon>
    </lineage>
</organism>
<dbReference type="PANTHER" id="PTHR43283:SF11">
    <property type="entry name" value="BETA-LACTAMASE-RELATED DOMAIN-CONTAINING PROTEIN"/>
    <property type="match status" value="1"/>
</dbReference>
<keyword evidence="1" id="KW-0378">Hydrolase</keyword>
<dbReference type="STRING" id="1423746.FD27_GL001659"/>
<gene>
    <name evidence="3" type="ORF">FD27_GL001659</name>
</gene>